<dbReference type="EMBL" id="BMJW01000001">
    <property type="protein sequence ID" value="GGG95308.1"/>
    <property type="molecule type" value="Genomic_DNA"/>
</dbReference>
<name>A0A917MCZ9_9FLAO</name>
<dbReference type="InterPro" id="IPR036922">
    <property type="entry name" value="Rieske_2Fe-2S_sf"/>
</dbReference>
<keyword evidence="2" id="KW-0479">Metal-binding</keyword>
<gene>
    <name evidence="7" type="ORF">GCM10011416_11020</name>
</gene>
<evidence type="ECO:0000313" key="8">
    <source>
        <dbReference type="Proteomes" id="UP000633278"/>
    </source>
</evidence>
<dbReference type="SUPFAM" id="SSF50022">
    <property type="entry name" value="ISP domain"/>
    <property type="match status" value="1"/>
</dbReference>
<keyword evidence="3" id="KW-0408">Iron</keyword>
<evidence type="ECO:0000313" key="7">
    <source>
        <dbReference type="EMBL" id="GGG95308.1"/>
    </source>
</evidence>
<feature type="domain" description="Rieske" evidence="6">
    <location>
        <begin position="63"/>
        <end position="138"/>
    </location>
</feature>
<keyword evidence="5" id="KW-0732">Signal</keyword>
<dbReference type="Gene3D" id="2.102.10.10">
    <property type="entry name" value="Rieske [2Fe-2S] iron-sulphur domain"/>
    <property type="match status" value="1"/>
</dbReference>
<dbReference type="AlphaFoldDB" id="A0A917MCZ9"/>
<protein>
    <recommendedName>
        <fullName evidence="6">Rieske domain-containing protein</fullName>
    </recommendedName>
</protein>
<keyword evidence="1" id="KW-0001">2Fe-2S</keyword>
<dbReference type="RefSeq" id="WP_188598270.1">
    <property type="nucleotide sequence ID" value="NZ_BMJW01000001.1"/>
</dbReference>
<dbReference type="GO" id="GO:0046872">
    <property type="term" value="F:metal ion binding"/>
    <property type="evidence" value="ECO:0007669"/>
    <property type="project" value="UniProtKB-KW"/>
</dbReference>
<dbReference type="Pfam" id="PF00355">
    <property type="entry name" value="Rieske"/>
    <property type="match status" value="1"/>
</dbReference>
<reference evidence="7" key="2">
    <citation type="submission" date="2020-09" db="EMBL/GenBank/DDBJ databases">
        <authorList>
            <person name="Sun Q."/>
            <person name="Zhou Y."/>
        </authorList>
    </citation>
    <scope>NUCLEOTIDE SEQUENCE</scope>
    <source>
        <strain evidence="7">CGMCC 1.15763</strain>
    </source>
</reference>
<keyword evidence="8" id="KW-1185">Reference proteome</keyword>
<accession>A0A917MCZ9</accession>
<sequence length="142" mass="15680">MQKKIILSLLFLTALISCTKSSIENDLLPNITVNETVNLNLPKFINLQVPGGSAYISGGVNGIVIYKLNNNEFKAFDRACPHLPVSSCTQMVIKNTIKLVCPCDDSEFNILNGSPLTEGITHYAREYLVTVFNANTLRITNF</sequence>
<comment type="caution">
    <text evidence="7">The sequence shown here is derived from an EMBL/GenBank/DDBJ whole genome shotgun (WGS) entry which is preliminary data.</text>
</comment>
<keyword evidence="4" id="KW-0411">Iron-sulfur</keyword>
<organism evidence="7 8">
    <name type="scientific">Polaribacter pacificus</name>
    <dbReference type="NCBI Taxonomy" id="1775173"/>
    <lineage>
        <taxon>Bacteria</taxon>
        <taxon>Pseudomonadati</taxon>
        <taxon>Bacteroidota</taxon>
        <taxon>Flavobacteriia</taxon>
        <taxon>Flavobacteriales</taxon>
        <taxon>Flavobacteriaceae</taxon>
    </lineage>
</organism>
<evidence type="ECO:0000256" key="2">
    <source>
        <dbReference type="ARBA" id="ARBA00022723"/>
    </source>
</evidence>
<feature type="signal peptide" evidence="5">
    <location>
        <begin position="1"/>
        <end position="22"/>
    </location>
</feature>
<dbReference type="GO" id="GO:0051537">
    <property type="term" value="F:2 iron, 2 sulfur cluster binding"/>
    <property type="evidence" value="ECO:0007669"/>
    <property type="project" value="UniProtKB-KW"/>
</dbReference>
<reference evidence="7" key="1">
    <citation type="journal article" date="2014" name="Int. J. Syst. Evol. Microbiol.">
        <title>Complete genome sequence of Corynebacterium casei LMG S-19264T (=DSM 44701T), isolated from a smear-ripened cheese.</title>
        <authorList>
            <consortium name="US DOE Joint Genome Institute (JGI-PGF)"/>
            <person name="Walter F."/>
            <person name="Albersmeier A."/>
            <person name="Kalinowski J."/>
            <person name="Ruckert C."/>
        </authorList>
    </citation>
    <scope>NUCLEOTIDE SEQUENCE</scope>
    <source>
        <strain evidence="7">CGMCC 1.15763</strain>
    </source>
</reference>
<dbReference type="InterPro" id="IPR017941">
    <property type="entry name" value="Rieske_2Fe-2S"/>
</dbReference>
<dbReference type="PROSITE" id="PS51257">
    <property type="entry name" value="PROKAR_LIPOPROTEIN"/>
    <property type="match status" value="1"/>
</dbReference>
<evidence type="ECO:0000256" key="3">
    <source>
        <dbReference type="ARBA" id="ARBA00023004"/>
    </source>
</evidence>
<evidence type="ECO:0000259" key="6">
    <source>
        <dbReference type="PROSITE" id="PS51296"/>
    </source>
</evidence>
<evidence type="ECO:0000256" key="5">
    <source>
        <dbReference type="SAM" id="SignalP"/>
    </source>
</evidence>
<evidence type="ECO:0000256" key="4">
    <source>
        <dbReference type="ARBA" id="ARBA00023014"/>
    </source>
</evidence>
<proteinExistence type="predicted"/>
<evidence type="ECO:0000256" key="1">
    <source>
        <dbReference type="ARBA" id="ARBA00022714"/>
    </source>
</evidence>
<feature type="chain" id="PRO_5037482620" description="Rieske domain-containing protein" evidence="5">
    <location>
        <begin position="23"/>
        <end position="142"/>
    </location>
</feature>
<dbReference type="Proteomes" id="UP000633278">
    <property type="component" value="Unassembled WGS sequence"/>
</dbReference>
<dbReference type="PROSITE" id="PS51296">
    <property type="entry name" value="RIESKE"/>
    <property type="match status" value="1"/>
</dbReference>